<keyword evidence="5" id="KW-0777">Teichoic acid biosynthesis</keyword>
<dbReference type="InterPro" id="IPR043149">
    <property type="entry name" value="TagF_N"/>
</dbReference>
<dbReference type="RefSeq" id="WP_158082838.1">
    <property type="nucleotide sequence ID" value="NZ_BMNJ01000005.1"/>
</dbReference>
<reference evidence="8" key="2">
    <citation type="submission" date="2020-09" db="EMBL/GenBank/DDBJ databases">
        <authorList>
            <person name="Sun Q."/>
            <person name="Zhou Y."/>
        </authorList>
    </citation>
    <scope>NUCLEOTIDE SEQUENCE</scope>
    <source>
        <strain evidence="8">CGMCC 4.7372</strain>
    </source>
</reference>
<evidence type="ECO:0000256" key="1">
    <source>
        <dbReference type="ARBA" id="ARBA00004202"/>
    </source>
</evidence>
<name>A0A8H9HA22_9ACTO</name>
<evidence type="ECO:0000313" key="8">
    <source>
        <dbReference type="EMBL" id="GGO99450.1"/>
    </source>
</evidence>
<comment type="caution">
    <text evidence="8">The sequence shown here is derived from an EMBL/GenBank/DDBJ whole genome shotgun (WGS) entry which is preliminary data.</text>
</comment>
<evidence type="ECO:0000256" key="2">
    <source>
        <dbReference type="ARBA" id="ARBA00010488"/>
    </source>
</evidence>
<evidence type="ECO:0000313" key="9">
    <source>
        <dbReference type="Proteomes" id="UP000614239"/>
    </source>
</evidence>
<dbReference type="InterPro" id="IPR029044">
    <property type="entry name" value="Nucleotide-diphossugar_trans"/>
</dbReference>
<protein>
    <recommendedName>
        <fullName evidence="7">Glycosyltransferase 2-like domain-containing protein</fullName>
    </recommendedName>
</protein>
<evidence type="ECO:0000256" key="3">
    <source>
        <dbReference type="ARBA" id="ARBA00022475"/>
    </source>
</evidence>
<evidence type="ECO:0000259" key="7">
    <source>
        <dbReference type="Pfam" id="PF00535"/>
    </source>
</evidence>
<evidence type="ECO:0000256" key="4">
    <source>
        <dbReference type="ARBA" id="ARBA00022679"/>
    </source>
</evidence>
<keyword evidence="9" id="KW-1185">Reference proteome</keyword>
<comment type="similarity">
    <text evidence="2">Belongs to the CDP-glycerol glycerophosphotransferase family.</text>
</comment>
<dbReference type="Gene3D" id="3.40.50.12580">
    <property type="match status" value="1"/>
</dbReference>
<dbReference type="GO" id="GO:0005886">
    <property type="term" value="C:plasma membrane"/>
    <property type="evidence" value="ECO:0007669"/>
    <property type="project" value="UniProtKB-SubCell"/>
</dbReference>
<reference evidence="8" key="1">
    <citation type="journal article" date="2014" name="Int. J. Syst. Evol. Microbiol.">
        <title>Complete genome sequence of Corynebacterium casei LMG S-19264T (=DSM 44701T), isolated from a smear-ripened cheese.</title>
        <authorList>
            <consortium name="US DOE Joint Genome Institute (JGI-PGF)"/>
            <person name="Walter F."/>
            <person name="Albersmeier A."/>
            <person name="Kalinowski J."/>
            <person name="Ruckert C."/>
        </authorList>
    </citation>
    <scope>NUCLEOTIDE SEQUENCE</scope>
    <source>
        <strain evidence="8">CGMCC 4.7372</strain>
    </source>
</reference>
<sequence>MAADSPESSATTALKPIWRAVVPKSVRRALYHRRHQTAEQHQQPSHLPPVLAAAASTEPVQHSMTTGPKLSVIIPVYKVEDYLDAAVESVVKQTYKDMEIILVDDGSPDRCGQMCDAWAARDSRIRVLHKPNGGLSDARNAGMAVATGDFIGFVDSDDLLDPRAYERLMGALEHSGSDIATGNVLRFQGERKWQGWNQGYSHDQSLYPELAPGSRVVTGVQIQDHPELMFDTTSWNKVYRRSLLAANGIDFPVGKLYEDMFPVARAYAAASAIDVVFDSVYLYREREDRSSITQKRGELKNLVDKMEMVDRTWELVAHQDNPEVLRDTLLFKLLEGDLPVYAPYLGRDPQFDQAYISTLTRYWPYVTPDLMGRIPLGRRALVAWQARGEIAMADRAEAWINRHFFDIPIVEDERGIRADLSVNTEMLAPLIEGGYDSMTRYAKPRCTVTEAQIRDGLLTVEGYAFLDILPTGAEQVISFELRSTDGLTVPIEHRRVRNEWANGSWPAGIGDREDCGFIISEPLATRLPALPEEPGISRTWSMWYSVASRTHASDFEELRPVWRGGAIRLGDTAISDDGWSASIDWSSWTRPLTLDQRRFSFMATGVVERDASLATIIRSVDGSAIREARYIRDHDSTILPAVLKAAADGAVEASISMSRVPGRDVPKGARNGWHLEVKSARGDWERVVPAQGLVRESPDRTWSVRGDSDGSLCLVDGASSLIVDEITYEDHAWRLTGCCPAEVDPASTVSMWSDQGAFEHCAFEIPSPGRFAVTIRPWKKGWYADREIAWRTGEYHFWLRVDGRDSKYRIRANSSLLQTTLQMNIWDGALHSRFHVSADSLDMTMRVDEGLLHTERGRHNRFRLLGQWKTATGIEPMDAAVFASFMEGHAADSPLALFEELKRQDTDLDLYWAVNDGSVVVPDGATPLLKGSTKWFEVLARARYVVNNVGGIEGYGNRPFQRYLQTWHGTPLKHIGRSHIEETPWTYAVGALRGREESSEWDGLVSPNPFFSSIAAREFFYDGPILEIGYPRNDRLVRADEAERAHVRSRLGLRADARVLLYAPTFRETGAGGQVSAMRELLDLDRLADELGEEWTIILRGHNYNRRASAKDASRARILDLTEHHDINDLLIISDALVTDYSSVMFDYLCTGKPVFNYVPDLEDYTASRGMYMTVGECAVGPLLYEQDALLAELQGIDAYNERYGDRYRQRAEFFVPWDDGHASERALGALMT</sequence>
<comment type="subcellular location">
    <subcellularLocation>
        <location evidence="1">Cell membrane</location>
        <topology evidence="1">Peripheral membrane protein</topology>
    </subcellularLocation>
</comment>
<dbReference type="InterPro" id="IPR001173">
    <property type="entry name" value="Glyco_trans_2-like"/>
</dbReference>
<dbReference type="SUPFAM" id="SSF53448">
    <property type="entry name" value="Nucleotide-diphospho-sugar transferases"/>
    <property type="match status" value="1"/>
</dbReference>
<gene>
    <name evidence="8" type="ORF">GCM10011612_16760</name>
</gene>
<dbReference type="CDD" id="cd00761">
    <property type="entry name" value="Glyco_tranf_GTA_type"/>
    <property type="match status" value="1"/>
</dbReference>
<proteinExistence type="inferred from homology"/>
<dbReference type="Pfam" id="PF00535">
    <property type="entry name" value="Glycos_transf_2"/>
    <property type="match status" value="1"/>
</dbReference>
<dbReference type="InterPro" id="IPR007554">
    <property type="entry name" value="Glycerophosphate_synth"/>
</dbReference>
<dbReference type="InterPro" id="IPR051612">
    <property type="entry name" value="Teichoic_Acid_Biosynth"/>
</dbReference>
<dbReference type="InterPro" id="IPR043148">
    <property type="entry name" value="TagF_C"/>
</dbReference>
<dbReference type="OrthoDB" id="3192791at2"/>
<dbReference type="PANTHER" id="PTHR37316:SF3">
    <property type="entry name" value="TEICHOIC ACID GLYCEROL-PHOSPHATE TRANSFERASE"/>
    <property type="match status" value="1"/>
</dbReference>
<dbReference type="Gene3D" id="3.40.50.11820">
    <property type="match status" value="1"/>
</dbReference>
<feature type="domain" description="Glycosyltransferase 2-like" evidence="7">
    <location>
        <begin position="71"/>
        <end position="244"/>
    </location>
</feature>
<organism evidence="8 9">
    <name type="scientific">Actinomyces gaoshouyii</name>
    <dbReference type="NCBI Taxonomy" id="1960083"/>
    <lineage>
        <taxon>Bacteria</taxon>
        <taxon>Bacillati</taxon>
        <taxon>Actinomycetota</taxon>
        <taxon>Actinomycetes</taxon>
        <taxon>Actinomycetales</taxon>
        <taxon>Actinomycetaceae</taxon>
        <taxon>Actinomyces</taxon>
    </lineage>
</organism>
<dbReference type="AlphaFoldDB" id="A0A8H9HA22"/>
<dbReference type="SUPFAM" id="SSF53756">
    <property type="entry name" value="UDP-Glycosyltransferase/glycogen phosphorylase"/>
    <property type="match status" value="1"/>
</dbReference>
<keyword evidence="4" id="KW-0808">Transferase</keyword>
<dbReference type="EMBL" id="BMNJ01000005">
    <property type="protein sequence ID" value="GGO99450.1"/>
    <property type="molecule type" value="Genomic_DNA"/>
</dbReference>
<keyword evidence="6" id="KW-0472">Membrane</keyword>
<dbReference type="Proteomes" id="UP000614239">
    <property type="component" value="Unassembled WGS sequence"/>
</dbReference>
<dbReference type="Pfam" id="PF04464">
    <property type="entry name" value="Glyphos_transf"/>
    <property type="match status" value="1"/>
</dbReference>
<evidence type="ECO:0000256" key="6">
    <source>
        <dbReference type="ARBA" id="ARBA00023136"/>
    </source>
</evidence>
<dbReference type="GO" id="GO:0047355">
    <property type="term" value="F:CDP-glycerol glycerophosphotransferase activity"/>
    <property type="evidence" value="ECO:0007669"/>
    <property type="project" value="InterPro"/>
</dbReference>
<keyword evidence="3" id="KW-1003">Cell membrane</keyword>
<evidence type="ECO:0000256" key="5">
    <source>
        <dbReference type="ARBA" id="ARBA00022944"/>
    </source>
</evidence>
<dbReference type="GO" id="GO:0019350">
    <property type="term" value="P:teichoic acid biosynthetic process"/>
    <property type="evidence" value="ECO:0007669"/>
    <property type="project" value="UniProtKB-KW"/>
</dbReference>
<dbReference type="Gene3D" id="3.90.550.10">
    <property type="entry name" value="Spore Coat Polysaccharide Biosynthesis Protein SpsA, Chain A"/>
    <property type="match status" value="1"/>
</dbReference>
<accession>A0A8H9HA22</accession>
<dbReference type="PANTHER" id="PTHR37316">
    <property type="entry name" value="TEICHOIC ACID GLYCEROL-PHOSPHATE PRIMASE"/>
    <property type="match status" value="1"/>
</dbReference>